<proteinExistence type="predicted"/>
<dbReference type="Gene3D" id="1.10.287.130">
    <property type="match status" value="1"/>
</dbReference>
<evidence type="ECO:0000256" key="4">
    <source>
        <dbReference type="ARBA" id="ARBA00022679"/>
    </source>
</evidence>
<keyword evidence="6" id="KW-0902">Two-component regulatory system</keyword>
<comment type="catalytic activity">
    <reaction evidence="1">
        <text>ATP + protein L-histidine = ADP + protein N-phospho-L-histidine.</text>
        <dbReference type="EC" id="2.7.13.3"/>
    </reaction>
</comment>
<dbReference type="SMART" id="SM00387">
    <property type="entry name" value="HATPase_c"/>
    <property type="match status" value="1"/>
</dbReference>
<dbReference type="RefSeq" id="WP_345234313.1">
    <property type="nucleotide sequence ID" value="NZ_BAABGZ010000013.1"/>
</dbReference>
<dbReference type="PROSITE" id="PS50109">
    <property type="entry name" value="HIS_KIN"/>
    <property type="match status" value="1"/>
</dbReference>
<evidence type="ECO:0000256" key="2">
    <source>
        <dbReference type="ARBA" id="ARBA00012438"/>
    </source>
</evidence>
<feature type="transmembrane region" description="Helical" evidence="7">
    <location>
        <begin position="298"/>
        <end position="317"/>
    </location>
</feature>
<dbReference type="InterPro" id="IPR005467">
    <property type="entry name" value="His_kinase_dom"/>
</dbReference>
<dbReference type="InterPro" id="IPR050736">
    <property type="entry name" value="Sensor_HK_Regulatory"/>
</dbReference>
<dbReference type="InterPro" id="IPR003594">
    <property type="entry name" value="HATPase_dom"/>
</dbReference>
<dbReference type="SUPFAM" id="SSF55874">
    <property type="entry name" value="ATPase domain of HSP90 chaperone/DNA topoisomerase II/histidine kinase"/>
    <property type="match status" value="1"/>
</dbReference>
<dbReference type="InterPro" id="IPR004358">
    <property type="entry name" value="Sig_transdc_His_kin-like_C"/>
</dbReference>
<dbReference type="PANTHER" id="PTHR43711">
    <property type="entry name" value="TWO-COMPONENT HISTIDINE KINASE"/>
    <property type="match status" value="1"/>
</dbReference>
<keyword evidence="10" id="KW-1185">Reference proteome</keyword>
<dbReference type="PRINTS" id="PR00344">
    <property type="entry name" value="BCTRLSENSOR"/>
</dbReference>
<dbReference type="SUPFAM" id="SSF47384">
    <property type="entry name" value="Homodimeric domain of signal transducing histidine kinase"/>
    <property type="match status" value="1"/>
</dbReference>
<name>A0ABP8I470_9BACT</name>
<evidence type="ECO:0000313" key="9">
    <source>
        <dbReference type="EMBL" id="GAA4351036.1"/>
    </source>
</evidence>
<dbReference type="EC" id="2.7.13.3" evidence="2"/>
<evidence type="ECO:0000313" key="10">
    <source>
        <dbReference type="Proteomes" id="UP001501153"/>
    </source>
</evidence>
<evidence type="ECO:0000256" key="1">
    <source>
        <dbReference type="ARBA" id="ARBA00000085"/>
    </source>
</evidence>
<evidence type="ECO:0000256" key="7">
    <source>
        <dbReference type="SAM" id="Phobius"/>
    </source>
</evidence>
<keyword evidence="4" id="KW-0808">Transferase</keyword>
<accession>A0ABP8I470</accession>
<dbReference type="InterPro" id="IPR036890">
    <property type="entry name" value="HATPase_C_sf"/>
</dbReference>
<feature type="domain" description="Histidine kinase" evidence="8">
    <location>
        <begin position="357"/>
        <end position="575"/>
    </location>
</feature>
<gene>
    <name evidence="9" type="ORF">GCM10023185_09380</name>
</gene>
<keyword evidence="3" id="KW-0597">Phosphoprotein</keyword>
<reference evidence="10" key="1">
    <citation type="journal article" date="2019" name="Int. J. Syst. Evol. Microbiol.">
        <title>The Global Catalogue of Microorganisms (GCM) 10K type strain sequencing project: providing services to taxonomists for standard genome sequencing and annotation.</title>
        <authorList>
            <consortium name="The Broad Institute Genomics Platform"/>
            <consortium name="The Broad Institute Genome Sequencing Center for Infectious Disease"/>
            <person name="Wu L."/>
            <person name="Ma J."/>
        </authorList>
    </citation>
    <scope>NUCLEOTIDE SEQUENCE [LARGE SCALE GENOMIC DNA]</scope>
    <source>
        <strain evidence="10">JCM 17923</strain>
    </source>
</reference>
<evidence type="ECO:0000256" key="6">
    <source>
        <dbReference type="ARBA" id="ARBA00023012"/>
    </source>
</evidence>
<organism evidence="9 10">
    <name type="scientific">Hymenobacter saemangeumensis</name>
    <dbReference type="NCBI Taxonomy" id="1084522"/>
    <lineage>
        <taxon>Bacteria</taxon>
        <taxon>Pseudomonadati</taxon>
        <taxon>Bacteroidota</taxon>
        <taxon>Cytophagia</taxon>
        <taxon>Cytophagales</taxon>
        <taxon>Hymenobacteraceae</taxon>
        <taxon>Hymenobacter</taxon>
    </lineage>
</organism>
<protein>
    <recommendedName>
        <fullName evidence="2">histidine kinase</fullName>
        <ecNumber evidence="2">2.7.13.3</ecNumber>
    </recommendedName>
</protein>
<keyword evidence="7" id="KW-0472">Membrane</keyword>
<dbReference type="InterPro" id="IPR011990">
    <property type="entry name" value="TPR-like_helical_dom_sf"/>
</dbReference>
<evidence type="ECO:0000259" key="8">
    <source>
        <dbReference type="PROSITE" id="PS50109"/>
    </source>
</evidence>
<dbReference type="Pfam" id="PF02518">
    <property type="entry name" value="HATPase_c"/>
    <property type="match status" value="1"/>
</dbReference>
<dbReference type="InterPro" id="IPR003661">
    <property type="entry name" value="HisK_dim/P_dom"/>
</dbReference>
<dbReference type="SUPFAM" id="SSF48452">
    <property type="entry name" value="TPR-like"/>
    <property type="match status" value="1"/>
</dbReference>
<dbReference type="Gene3D" id="1.25.40.10">
    <property type="entry name" value="Tetratricopeptide repeat domain"/>
    <property type="match status" value="1"/>
</dbReference>
<keyword evidence="5" id="KW-0418">Kinase</keyword>
<keyword evidence="7" id="KW-0812">Transmembrane</keyword>
<dbReference type="CDD" id="cd00082">
    <property type="entry name" value="HisKA"/>
    <property type="match status" value="1"/>
</dbReference>
<keyword evidence="7" id="KW-1133">Transmembrane helix</keyword>
<dbReference type="Gene3D" id="3.30.565.10">
    <property type="entry name" value="Histidine kinase-like ATPase, C-terminal domain"/>
    <property type="match status" value="1"/>
</dbReference>
<dbReference type="Proteomes" id="UP001501153">
    <property type="component" value="Unassembled WGS sequence"/>
</dbReference>
<sequence>MEKLAQPGQPPLLRSMALRQLGQLYINDHKGALGVQRLLAGYQLLESQHDTVRLVEYATFVSWGYILLSQPEQGRQFAQAALRYAGPHAEPLTLGRIYNVLAMAEGLRHDYQAEISGYRRACQEALRAGNRQHAAVYLGNLIQPYLTLGRLAEARRVMDSALLVRPPFKQIDYYIKSDEAELLYREGRYAEAVQAARLIQQYCIGWKDYNLLCDALRTLAPALARLGQHEEAYAAQLRLTQINDSLYESSSIARMQEMQALYESEKQLAQLARQRHRISGLDAAAALREADLRRRTTLLYALLTGAALLLALAATLYNRNRLKQQANAILSTQKAELAVAAGKLQALNATKDRLFAIVAHDLRNPLAALTGIQTIIQRYVRRGEPERLVELGDHLQQTAQTLYGVLDNVLGWAVSQSGDLEPRPELLDVSLLLREALSIGQLQATAQEIELRVDAADDLYVTADRQMLRTLLRNLLGNALKFTPIGGQVTLTAEAEEDSLVFRITDTGPGFSAAAAVAWATAEVGPRTADASGRTGVGLGLVVCRAFTRQLGGQLSWRNRAEGGAEVTLSLPLAQPIAVPA</sequence>
<dbReference type="PANTHER" id="PTHR43711:SF29">
    <property type="entry name" value="HISTIDINE KINASE"/>
    <property type="match status" value="1"/>
</dbReference>
<evidence type="ECO:0000256" key="3">
    <source>
        <dbReference type="ARBA" id="ARBA00022553"/>
    </source>
</evidence>
<dbReference type="EMBL" id="BAABGZ010000013">
    <property type="protein sequence ID" value="GAA4351036.1"/>
    <property type="molecule type" value="Genomic_DNA"/>
</dbReference>
<dbReference type="CDD" id="cd00075">
    <property type="entry name" value="HATPase"/>
    <property type="match status" value="1"/>
</dbReference>
<dbReference type="SMART" id="SM00388">
    <property type="entry name" value="HisKA"/>
    <property type="match status" value="1"/>
</dbReference>
<dbReference type="InterPro" id="IPR036097">
    <property type="entry name" value="HisK_dim/P_sf"/>
</dbReference>
<comment type="caution">
    <text evidence="9">The sequence shown here is derived from an EMBL/GenBank/DDBJ whole genome shotgun (WGS) entry which is preliminary data.</text>
</comment>
<evidence type="ECO:0000256" key="5">
    <source>
        <dbReference type="ARBA" id="ARBA00022777"/>
    </source>
</evidence>